<keyword evidence="4 6" id="KW-0067">ATP-binding</keyword>
<evidence type="ECO:0000259" key="5">
    <source>
        <dbReference type="PROSITE" id="PS50893"/>
    </source>
</evidence>
<sequence>MIQLEGVKVEVPDFASQVRGASKELLADINLAFTEQRIALIGSNGSGKSTLLKLLNGLILPSAGQVTVLGLDTRPHGKDVRRRVGYVFTDPSAQLVMSTPLDDIQLSLRTLISDKDLRRRRALALLAERGLSELADQSIYDLSGGERQLVSLTTVLAVEPEIIVADEPTTLLDLRNRLTLRRAFAQLPQQLIVSTHDLELAAEMDRVIWLEGGRVVADGAPAAVIPQYEEAMALV</sequence>
<dbReference type="RefSeq" id="WP_109094140.1">
    <property type="nucleotide sequence ID" value="NZ_QETB01000005.1"/>
</dbReference>
<comment type="similarity">
    <text evidence="1">Belongs to the ABC transporter superfamily.</text>
</comment>
<dbReference type="AlphaFoldDB" id="A0A2V1K9M5"/>
<dbReference type="Pfam" id="PF00005">
    <property type="entry name" value="ABC_tran"/>
    <property type="match status" value="1"/>
</dbReference>
<name>A0A2V1K9M5_9ACTO</name>
<evidence type="ECO:0000256" key="2">
    <source>
        <dbReference type="ARBA" id="ARBA00022448"/>
    </source>
</evidence>
<accession>A0A2V1K9M5</accession>
<keyword evidence="3" id="KW-0547">Nucleotide-binding</keyword>
<keyword evidence="2" id="KW-0813">Transport</keyword>
<feature type="domain" description="ABC transporter" evidence="5">
    <location>
        <begin position="9"/>
        <end position="235"/>
    </location>
</feature>
<gene>
    <name evidence="6" type="ORF">DD236_09365</name>
</gene>
<dbReference type="PANTHER" id="PTHR43553">
    <property type="entry name" value="HEAVY METAL TRANSPORTER"/>
    <property type="match status" value="1"/>
</dbReference>
<protein>
    <submittedName>
        <fullName evidence="6">Cobalt ABC transporter ATP-binding protein</fullName>
    </submittedName>
</protein>
<dbReference type="InterPro" id="IPR003439">
    <property type="entry name" value="ABC_transporter-like_ATP-bd"/>
</dbReference>
<evidence type="ECO:0000256" key="4">
    <source>
        <dbReference type="ARBA" id="ARBA00022840"/>
    </source>
</evidence>
<comment type="caution">
    <text evidence="6">The sequence shown here is derived from an EMBL/GenBank/DDBJ whole genome shotgun (WGS) entry which is preliminary data.</text>
</comment>
<dbReference type="GO" id="GO:0016887">
    <property type="term" value="F:ATP hydrolysis activity"/>
    <property type="evidence" value="ECO:0007669"/>
    <property type="project" value="InterPro"/>
</dbReference>
<dbReference type="OrthoDB" id="9806471at2"/>
<dbReference type="InterPro" id="IPR027417">
    <property type="entry name" value="P-loop_NTPase"/>
</dbReference>
<dbReference type="CDD" id="cd03225">
    <property type="entry name" value="ABC_cobalt_CbiO_domain1"/>
    <property type="match status" value="1"/>
</dbReference>
<dbReference type="GO" id="GO:0043190">
    <property type="term" value="C:ATP-binding cassette (ABC) transporter complex"/>
    <property type="evidence" value="ECO:0007669"/>
    <property type="project" value="TreeGrafter"/>
</dbReference>
<dbReference type="PANTHER" id="PTHR43553:SF24">
    <property type="entry name" value="ENERGY-COUPLING FACTOR TRANSPORTER ATP-BINDING PROTEIN ECFA1"/>
    <property type="match status" value="1"/>
</dbReference>
<proteinExistence type="inferred from homology"/>
<dbReference type="InterPro" id="IPR015856">
    <property type="entry name" value="ABC_transpr_CbiO/EcfA_su"/>
</dbReference>
<dbReference type="PROSITE" id="PS50893">
    <property type="entry name" value="ABC_TRANSPORTER_2"/>
    <property type="match status" value="1"/>
</dbReference>
<evidence type="ECO:0000313" key="6">
    <source>
        <dbReference type="EMBL" id="PWF25652.1"/>
    </source>
</evidence>
<dbReference type="GO" id="GO:0042626">
    <property type="term" value="F:ATPase-coupled transmembrane transporter activity"/>
    <property type="evidence" value="ECO:0007669"/>
    <property type="project" value="TreeGrafter"/>
</dbReference>
<dbReference type="InterPro" id="IPR003593">
    <property type="entry name" value="AAA+_ATPase"/>
</dbReference>
<dbReference type="Proteomes" id="UP000245283">
    <property type="component" value="Unassembled WGS sequence"/>
</dbReference>
<keyword evidence="7" id="KW-1185">Reference proteome</keyword>
<reference evidence="7" key="1">
    <citation type="submission" date="2018-05" db="EMBL/GenBank/DDBJ databases">
        <authorList>
            <person name="Li Y."/>
        </authorList>
    </citation>
    <scope>NUCLEOTIDE SEQUENCE [LARGE SCALE GENOMIC DNA]</scope>
    <source>
        <strain evidence="7">sk1b4</strain>
    </source>
</reference>
<dbReference type="Gene3D" id="3.40.50.300">
    <property type="entry name" value="P-loop containing nucleotide triphosphate hydrolases"/>
    <property type="match status" value="1"/>
</dbReference>
<dbReference type="InterPro" id="IPR050095">
    <property type="entry name" value="ECF_ABC_transporter_ATP-bd"/>
</dbReference>
<dbReference type="SMART" id="SM00382">
    <property type="entry name" value="AAA"/>
    <property type="match status" value="1"/>
</dbReference>
<evidence type="ECO:0000256" key="1">
    <source>
        <dbReference type="ARBA" id="ARBA00005417"/>
    </source>
</evidence>
<dbReference type="GO" id="GO:0005524">
    <property type="term" value="F:ATP binding"/>
    <property type="evidence" value="ECO:0007669"/>
    <property type="project" value="UniProtKB-KW"/>
</dbReference>
<dbReference type="SUPFAM" id="SSF52540">
    <property type="entry name" value="P-loop containing nucleoside triphosphate hydrolases"/>
    <property type="match status" value="1"/>
</dbReference>
<evidence type="ECO:0000256" key="3">
    <source>
        <dbReference type="ARBA" id="ARBA00022741"/>
    </source>
</evidence>
<organism evidence="6 7">
    <name type="scientific">Ancrocorticia populi</name>
    <dbReference type="NCBI Taxonomy" id="2175228"/>
    <lineage>
        <taxon>Bacteria</taxon>
        <taxon>Bacillati</taxon>
        <taxon>Actinomycetota</taxon>
        <taxon>Actinomycetes</taxon>
        <taxon>Actinomycetales</taxon>
        <taxon>Actinomycetaceae</taxon>
        <taxon>Ancrocorticia</taxon>
    </lineage>
</organism>
<dbReference type="EMBL" id="QETB01000005">
    <property type="protein sequence ID" value="PWF25652.1"/>
    <property type="molecule type" value="Genomic_DNA"/>
</dbReference>
<evidence type="ECO:0000313" key="7">
    <source>
        <dbReference type="Proteomes" id="UP000245283"/>
    </source>
</evidence>